<evidence type="ECO:0000313" key="3">
    <source>
        <dbReference type="Proteomes" id="UP000255233"/>
    </source>
</evidence>
<dbReference type="Gene3D" id="1.20.1440.60">
    <property type="entry name" value="23S rRNA-intervening sequence"/>
    <property type="match status" value="1"/>
</dbReference>
<dbReference type="Pfam" id="PF22296">
    <property type="entry name" value="bAvd"/>
    <property type="match status" value="1"/>
</dbReference>
<dbReference type="InterPro" id="IPR055360">
    <property type="entry name" value="bAvd"/>
</dbReference>
<dbReference type="Proteomes" id="UP000255233">
    <property type="component" value="Unassembled WGS sequence"/>
</dbReference>
<dbReference type="RefSeq" id="WP_027291659.1">
    <property type="nucleotide sequence ID" value="NZ_CALVFX010000001.1"/>
</dbReference>
<accession>A0A379MV23</accession>
<reference evidence="2 3" key="1">
    <citation type="submission" date="2018-06" db="EMBL/GenBank/DDBJ databases">
        <authorList>
            <consortium name="Pathogen Informatics"/>
            <person name="Doyle S."/>
        </authorList>
    </citation>
    <scope>NUCLEOTIDE SEQUENCE [LARGE SCALE GENOMIC DNA]</scope>
    <source>
        <strain evidence="2 3">NCTC11190</strain>
    </source>
</reference>
<dbReference type="EMBL" id="UGVL01000001">
    <property type="protein sequence ID" value="SUE34482.1"/>
    <property type="molecule type" value="Genomic_DNA"/>
</dbReference>
<feature type="domain" description="bAvd-like" evidence="1">
    <location>
        <begin position="14"/>
        <end position="111"/>
    </location>
</feature>
<proteinExistence type="predicted"/>
<gene>
    <name evidence="2" type="ORF">NCTC11190_01706</name>
</gene>
<protein>
    <recommendedName>
        <fullName evidence="1">bAvd-like domain-containing protein</fullName>
    </recommendedName>
</protein>
<evidence type="ECO:0000313" key="2">
    <source>
        <dbReference type="EMBL" id="SUE34482.1"/>
    </source>
</evidence>
<dbReference type="CDD" id="cd16376">
    <property type="entry name" value="Avd_like"/>
    <property type="match status" value="1"/>
</dbReference>
<evidence type="ECO:0000259" key="1">
    <source>
        <dbReference type="Pfam" id="PF22296"/>
    </source>
</evidence>
<sequence length="127" mass="14914">MAIYDNLEVFKASYDLLLYVFQFTPNVKRDYRYTLAEKIKDNIIELCLCIYRANGAKDRVPDIRQARERLVTIKLMCRMLTDLKQISVRQFAVVCTYTESISRQLQAWQRYSEKVKAEQQAAAVPHA</sequence>
<dbReference type="OrthoDB" id="8595978at2"/>
<keyword evidence="3" id="KW-1185">Reference proteome</keyword>
<organism evidence="2 3">
    <name type="scientific">Rikenella microfusus</name>
    <dbReference type="NCBI Taxonomy" id="28139"/>
    <lineage>
        <taxon>Bacteria</taxon>
        <taxon>Pseudomonadati</taxon>
        <taxon>Bacteroidota</taxon>
        <taxon>Bacteroidia</taxon>
        <taxon>Bacteroidales</taxon>
        <taxon>Rikenellaceae</taxon>
        <taxon>Rikenella</taxon>
    </lineage>
</organism>
<dbReference type="AlphaFoldDB" id="A0A379MV23"/>
<dbReference type="SUPFAM" id="SSF158446">
    <property type="entry name" value="IVS-encoded protein-like"/>
    <property type="match status" value="1"/>
</dbReference>
<name>A0A379MV23_9BACT</name>
<dbReference type="InterPro" id="IPR036583">
    <property type="entry name" value="23S_rRNA_IVS_sf"/>
</dbReference>